<feature type="compositionally biased region" description="Polar residues" evidence="1">
    <location>
        <begin position="584"/>
        <end position="613"/>
    </location>
</feature>
<gene>
    <name evidence="3" type="ORF">ElyMa_005896900</name>
</gene>
<dbReference type="SUPFAM" id="SSF46689">
    <property type="entry name" value="Homeodomain-like"/>
    <property type="match status" value="1"/>
</dbReference>
<dbReference type="PROSITE" id="PS50090">
    <property type="entry name" value="MYB_LIKE"/>
    <property type="match status" value="1"/>
</dbReference>
<evidence type="ECO:0000313" key="3">
    <source>
        <dbReference type="EMBL" id="GFR80384.1"/>
    </source>
</evidence>
<dbReference type="InterPro" id="IPR039110">
    <property type="entry name" value="KNL2-like"/>
</dbReference>
<feature type="compositionally biased region" description="Basic and acidic residues" evidence="1">
    <location>
        <begin position="153"/>
        <end position="174"/>
    </location>
</feature>
<dbReference type="PANTHER" id="PTHR16124:SF3">
    <property type="entry name" value="MIS18-BINDING PROTEIN 1"/>
    <property type="match status" value="1"/>
</dbReference>
<dbReference type="PANTHER" id="PTHR16124">
    <property type="entry name" value="MIS18-BINDING PROTEIN 1"/>
    <property type="match status" value="1"/>
</dbReference>
<dbReference type="InterPro" id="IPR015216">
    <property type="entry name" value="SANTA"/>
</dbReference>
<dbReference type="Proteomes" id="UP000762676">
    <property type="component" value="Unassembled WGS sequence"/>
</dbReference>
<feature type="compositionally biased region" description="Polar residues" evidence="1">
    <location>
        <begin position="441"/>
        <end position="453"/>
    </location>
</feature>
<comment type="caution">
    <text evidence="3">The sequence shown here is derived from an EMBL/GenBank/DDBJ whole genome shotgun (WGS) entry which is preliminary data.</text>
</comment>
<feature type="compositionally biased region" description="Basic and acidic residues" evidence="1">
    <location>
        <begin position="46"/>
        <end position="56"/>
    </location>
</feature>
<dbReference type="Pfam" id="PF00249">
    <property type="entry name" value="Myb_DNA-binding"/>
    <property type="match status" value="1"/>
</dbReference>
<feature type="compositionally biased region" description="Acidic residues" evidence="1">
    <location>
        <begin position="880"/>
        <end position="893"/>
    </location>
</feature>
<dbReference type="SMART" id="SM00717">
    <property type="entry name" value="SANT"/>
    <property type="match status" value="1"/>
</dbReference>
<feature type="compositionally biased region" description="Polar residues" evidence="1">
    <location>
        <begin position="95"/>
        <end position="108"/>
    </location>
</feature>
<feature type="compositionally biased region" description="Basic and acidic residues" evidence="1">
    <location>
        <begin position="497"/>
        <end position="514"/>
    </location>
</feature>
<proteinExistence type="predicted"/>
<feature type="compositionally biased region" description="Polar residues" evidence="1">
    <location>
        <begin position="470"/>
        <end position="488"/>
    </location>
</feature>
<dbReference type="InterPro" id="IPR009057">
    <property type="entry name" value="Homeodomain-like_sf"/>
</dbReference>
<evidence type="ECO:0000256" key="1">
    <source>
        <dbReference type="SAM" id="MobiDB-lite"/>
    </source>
</evidence>
<organism evidence="3 4">
    <name type="scientific">Elysia marginata</name>
    <dbReference type="NCBI Taxonomy" id="1093978"/>
    <lineage>
        <taxon>Eukaryota</taxon>
        <taxon>Metazoa</taxon>
        <taxon>Spiralia</taxon>
        <taxon>Lophotrochozoa</taxon>
        <taxon>Mollusca</taxon>
        <taxon>Gastropoda</taxon>
        <taxon>Heterobranchia</taxon>
        <taxon>Euthyneura</taxon>
        <taxon>Panpulmonata</taxon>
        <taxon>Sacoglossa</taxon>
        <taxon>Placobranchoidea</taxon>
        <taxon>Plakobranchidae</taxon>
        <taxon>Elysia</taxon>
    </lineage>
</organism>
<feature type="region of interest" description="Disordered" evidence="1">
    <location>
        <begin position="880"/>
        <end position="907"/>
    </location>
</feature>
<keyword evidence="4" id="KW-1185">Reference proteome</keyword>
<feature type="region of interest" description="Disordered" evidence="1">
    <location>
        <begin position="1"/>
        <end position="174"/>
    </location>
</feature>
<evidence type="ECO:0000259" key="2">
    <source>
        <dbReference type="PROSITE" id="PS50090"/>
    </source>
</evidence>
<dbReference type="Pfam" id="PF09133">
    <property type="entry name" value="SANTA"/>
    <property type="match status" value="1"/>
</dbReference>
<evidence type="ECO:0000313" key="4">
    <source>
        <dbReference type="Proteomes" id="UP000762676"/>
    </source>
</evidence>
<feature type="region of interest" description="Disordered" evidence="1">
    <location>
        <begin position="405"/>
        <end position="453"/>
    </location>
</feature>
<feature type="compositionally biased region" description="Basic residues" evidence="1">
    <location>
        <begin position="1"/>
        <end position="11"/>
    </location>
</feature>
<dbReference type="InterPro" id="IPR001005">
    <property type="entry name" value="SANT/Myb"/>
</dbReference>
<feature type="region of interest" description="Disordered" evidence="1">
    <location>
        <begin position="840"/>
        <end position="859"/>
    </location>
</feature>
<feature type="compositionally biased region" description="Basic and acidic residues" evidence="1">
    <location>
        <begin position="85"/>
        <end position="94"/>
    </location>
</feature>
<name>A0AAV4G5C2_9GAST</name>
<feature type="compositionally biased region" description="Polar residues" evidence="1">
    <location>
        <begin position="405"/>
        <end position="432"/>
    </location>
</feature>
<dbReference type="AlphaFoldDB" id="A0AAV4G5C2"/>
<dbReference type="EMBL" id="BMAT01011852">
    <property type="protein sequence ID" value="GFR80384.1"/>
    <property type="molecule type" value="Genomic_DNA"/>
</dbReference>
<feature type="region of interest" description="Disordered" evidence="1">
    <location>
        <begin position="715"/>
        <end position="756"/>
    </location>
</feature>
<reference evidence="3 4" key="1">
    <citation type="journal article" date="2021" name="Elife">
        <title>Chloroplast acquisition without the gene transfer in kleptoplastic sea slugs, Plakobranchus ocellatus.</title>
        <authorList>
            <person name="Maeda T."/>
            <person name="Takahashi S."/>
            <person name="Yoshida T."/>
            <person name="Shimamura S."/>
            <person name="Takaki Y."/>
            <person name="Nagai Y."/>
            <person name="Toyoda A."/>
            <person name="Suzuki Y."/>
            <person name="Arimoto A."/>
            <person name="Ishii H."/>
            <person name="Satoh N."/>
            <person name="Nishiyama T."/>
            <person name="Hasebe M."/>
            <person name="Maruyama T."/>
            <person name="Minagawa J."/>
            <person name="Obokata J."/>
            <person name="Shigenobu S."/>
        </authorList>
    </citation>
    <scope>NUCLEOTIDE SEQUENCE [LARGE SCALE GENOMIC DNA]</scope>
</reference>
<feature type="compositionally biased region" description="Basic residues" evidence="1">
    <location>
        <begin position="725"/>
        <end position="736"/>
    </location>
</feature>
<dbReference type="Gene3D" id="1.10.10.60">
    <property type="entry name" value="Homeodomain-like"/>
    <property type="match status" value="1"/>
</dbReference>
<feature type="compositionally biased region" description="Basic residues" evidence="1">
    <location>
        <begin position="618"/>
        <end position="627"/>
    </location>
</feature>
<feature type="compositionally biased region" description="Polar residues" evidence="1">
    <location>
        <begin position="127"/>
        <end position="138"/>
    </location>
</feature>
<dbReference type="GO" id="GO:0000775">
    <property type="term" value="C:chromosome, centromeric region"/>
    <property type="evidence" value="ECO:0007669"/>
    <property type="project" value="TreeGrafter"/>
</dbReference>
<feature type="domain" description="Myb-like" evidence="2">
    <location>
        <begin position="661"/>
        <end position="715"/>
    </location>
</feature>
<accession>A0AAV4G5C2</accession>
<protein>
    <submittedName>
        <fullName evidence="3">Mis18-binding protein 1</fullName>
    </submittedName>
</protein>
<feature type="region of interest" description="Disordered" evidence="1">
    <location>
        <begin position="470"/>
        <end position="674"/>
    </location>
</feature>
<dbReference type="CDD" id="cd00167">
    <property type="entry name" value="SANT"/>
    <property type="match status" value="1"/>
</dbReference>
<sequence>MVGTRTKLKNKARVENDESPENSMSSRKERSGSGRGISKTSRNSAKKLDVLLKKSDTAVLLNESIVTRSGKKAGKVTGISTEQSTVKKESENSEKLSTTTNKVDSVRQQKGAKSKANLKKYTPADSGCNNSNKSASQCPTSTPSSEKSKKGRSLSEKKNDDRDGTVLKDIKKDENNQNKKPTVLLDWVIKPVPNCHGICVEGQIEGREDFWHSTAIAEALKPKLVVTASGSLYKLKGKINKLLAFDYGISKDIAKAFTNGFPPAWKSLIEDYYQIMEQSITVTQECMAPEKFQALKMKRRSSLNKTVLEPVDIHTILTPTGLLKKEMNRSELTTTRSGRMSLPPLAGWAGQYYLKAPGENSVQVTFTTDTAKEALGKETLHALCLSKRDQQMLCQNAVSKNLLASSNSTTTAKQSPSSRSLKGQPQNSTPKGNNHHKDTSHSQSSDGMFSTAKDNSLDISLQPEVILSDCSSLPNNTNTNGKDGQGSLTKKKKQSTRKLDEGNKIVNKDTEKTSVEQAQPFSKKQKQSRQDKSKMPSSGNSFKAKRPKKIAENSKLSKPIEEKNNEEQEDQTSNLSIKTDRQLEVSQTSHATRRQTPAKNISPSSNLTQNANTDSKKSVKASRKRTTKATEEISQGNSSDSKDVTKAKQGPNAKKQKLDSKKQEEDETWTEAEKDKFYKALREVDADSAARWSLVSRLVGSKSDAQCQLFHKQVLEQETNETKKPAAKKPTKSKKGTGREKGGPIRGGKNTLKRKQDIRDFLDEQNEGYEDDLFQGTPFVKMKQNSLLRDVSIDFNKEDAEIFGNNHNFFTPVAGKNPFNTPGLKRQHDICIKHIMDQKKKTAPSKVSPPQPALSQDLDSSILPIKSLFPGTPAIFMDNIDEEDEDDDHDEENDGNKFMYYFSDEDD</sequence>